<dbReference type="GO" id="GO:0004777">
    <property type="term" value="F:succinate-semialdehyde dehydrogenase (NAD+) activity"/>
    <property type="evidence" value="ECO:0007669"/>
    <property type="project" value="UniProtKB-EC"/>
</dbReference>
<dbReference type="Gene3D" id="3.40.605.10">
    <property type="entry name" value="Aldehyde Dehydrogenase, Chain A, domain 1"/>
    <property type="match status" value="1"/>
</dbReference>
<feature type="domain" description="Aldehyde dehydrogenase" evidence="3">
    <location>
        <begin position="27"/>
        <end position="460"/>
    </location>
</feature>
<gene>
    <name evidence="4" type="primary">tgnE</name>
    <name evidence="4" type="ORF">R69776_06995</name>
</gene>
<sequence>MNAAQNGVGGIRLWHARLAGVPACARQVFPVVNPSTGLVIAHVTSCGRQEALLALEGASHGLLAWSRRDTESRRAILTRWRDLICANADRLATTMTLETGKPIREARGEVADALEFVSYCADIAGLADNSTVVSQHGLRQVHARARPVGTVVSVTNWCQPVLTVVRCSAAALAAGCVVILKPSSHAPLTAITLADLWVEAGGPVGTLQVVTTDDPIATVDVFLSDLRVGMVTFTGSNDVGQYLGRKCADARKALTLEVDGQTPILVLPDADLERAADGIIASTFMRNAGQDCTSASRLYVHERVAERLLALLSARAAALRSGDPLDPDTQIGPVVDSVSLVMTREQISDALDNGARLVVGGTHKGGLHFPPTIVDKVHADMSIVTQGRSGPVLPVLRFVDVDDAIELATSTARGGAAWVWTKDLDQAQRIAHDLGYANVWINDAGRASTDPFALTGGRMSMWPPACLNPYMKATRFTMAA</sequence>
<keyword evidence="2 4" id="KW-0560">Oxidoreductase</keyword>
<protein>
    <submittedName>
        <fullName evidence="4">Succinate semialdehyde dehydrogenase</fullName>
        <ecNumber evidence="4">1.2.1.24</ecNumber>
    </submittedName>
</protein>
<evidence type="ECO:0000256" key="2">
    <source>
        <dbReference type="ARBA" id="ARBA00023002"/>
    </source>
</evidence>
<evidence type="ECO:0000313" key="4">
    <source>
        <dbReference type="EMBL" id="CAE6839936.1"/>
    </source>
</evidence>
<dbReference type="InterPro" id="IPR015590">
    <property type="entry name" value="Aldehyde_DH_dom"/>
</dbReference>
<dbReference type="EC" id="1.2.1.24" evidence="4"/>
<dbReference type="Gene3D" id="3.40.309.10">
    <property type="entry name" value="Aldehyde Dehydrogenase, Chain A, domain 2"/>
    <property type="match status" value="1"/>
</dbReference>
<evidence type="ECO:0000313" key="5">
    <source>
        <dbReference type="Proteomes" id="UP000673821"/>
    </source>
</evidence>
<comment type="caution">
    <text evidence="4">The sequence shown here is derived from an EMBL/GenBank/DDBJ whole genome shotgun (WGS) entry which is preliminary data.</text>
</comment>
<dbReference type="PANTHER" id="PTHR43353">
    <property type="entry name" value="SUCCINATE-SEMIALDEHYDE DEHYDROGENASE, MITOCHONDRIAL"/>
    <property type="match status" value="1"/>
</dbReference>
<evidence type="ECO:0000259" key="3">
    <source>
        <dbReference type="Pfam" id="PF00171"/>
    </source>
</evidence>
<dbReference type="RefSeq" id="WP_200660764.1">
    <property type="nucleotide sequence ID" value="NZ_CAJNBH010000029.1"/>
</dbReference>
<comment type="similarity">
    <text evidence="1">Belongs to the aldehyde dehydrogenase family.</text>
</comment>
<name>A0ABM8SXC8_9BURK</name>
<organism evidence="4 5">
    <name type="scientific">Paraburkholderia nemoris</name>
    <dbReference type="NCBI Taxonomy" id="2793076"/>
    <lineage>
        <taxon>Bacteria</taxon>
        <taxon>Pseudomonadati</taxon>
        <taxon>Pseudomonadota</taxon>
        <taxon>Betaproteobacteria</taxon>
        <taxon>Burkholderiales</taxon>
        <taxon>Burkholderiaceae</taxon>
        <taxon>Paraburkholderia</taxon>
    </lineage>
</organism>
<dbReference type="InterPro" id="IPR016162">
    <property type="entry name" value="Ald_DH_N"/>
</dbReference>
<evidence type="ECO:0000256" key="1">
    <source>
        <dbReference type="ARBA" id="ARBA00009986"/>
    </source>
</evidence>
<dbReference type="InterPro" id="IPR050740">
    <property type="entry name" value="Aldehyde_DH_Superfamily"/>
</dbReference>
<accession>A0ABM8SXC8</accession>
<dbReference type="Pfam" id="PF00171">
    <property type="entry name" value="Aldedh"/>
    <property type="match status" value="1"/>
</dbReference>
<keyword evidence="5" id="KW-1185">Reference proteome</keyword>
<reference evidence="4 5" key="1">
    <citation type="submission" date="2021-02" db="EMBL/GenBank/DDBJ databases">
        <authorList>
            <person name="Vanwijnsberghe S."/>
        </authorList>
    </citation>
    <scope>NUCLEOTIDE SEQUENCE [LARGE SCALE GENOMIC DNA]</scope>
    <source>
        <strain evidence="4 5">R-69776</strain>
    </source>
</reference>
<dbReference type="EMBL" id="CAJNBH010000029">
    <property type="protein sequence ID" value="CAE6839936.1"/>
    <property type="molecule type" value="Genomic_DNA"/>
</dbReference>
<proteinExistence type="inferred from homology"/>
<dbReference type="InterPro" id="IPR016161">
    <property type="entry name" value="Ald_DH/histidinol_DH"/>
</dbReference>
<dbReference type="SUPFAM" id="SSF53720">
    <property type="entry name" value="ALDH-like"/>
    <property type="match status" value="1"/>
</dbReference>
<dbReference type="Proteomes" id="UP000673821">
    <property type="component" value="Unassembled WGS sequence"/>
</dbReference>
<dbReference type="InterPro" id="IPR016163">
    <property type="entry name" value="Ald_DH_C"/>
</dbReference>
<dbReference type="PANTHER" id="PTHR43353:SF5">
    <property type="entry name" value="SUCCINATE-SEMIALDEHYDE DEHYDROGENASE, MITOCHONDRIAL"/>
    <property type="match status" value="1"/>
</dbReference>